<evidence type="ECO:0000256" key="15">
    <source>
        <dbReference type="ARBA" id="ARBA00025589"/>
    </source>
</evidence>
<dbReference type="RefSeq" id="WP_078568842.1">
    <property type="nucleotide sequence ID" value="NZ_CP072931.1"/>
</dbReference>
<dbReference type="GO" id="GO:0006281">
    <property type="term" value="P:DNA repair"/>
    <property type="evidence" value="ECO:0007669"/>
    <property type="project" value="UniProtKB-UniRule"/>
</dbReference>
<keyword evidence="14 17" id="KW-0234">DNA repair</keyword>
<evidence type="ECO:0000256" key="11">
    <source>
        <dbReference type="ARBA" id="ARBA00022842"/>
    </source>
</evidence>
<keyword evidence="4 17" id="KW-0515">Mutator protein</keyword>
<dbReference type="InterPro" id="IPR043502">
    <property type="entry name" value="DNA/RNA_pol_sf"/>
</dbReference>
<evidence type="ECO:0000259" key="19">
    <source>
        <dbReference type="PROSITE" id="PS50173"/>
    </source>
</evidence>
<evidence type="ECO:0000256" key="3">
    <source>
        <dbReference type="ARBA" id="ARBA00011245"/>
    </source>
</evidence>
<evidence type="ECO:0000256" key="1">
    <source>
        <dbReference type="ARBA" id="ARBA00004496"/>
    </source>
</evidence>
<feature type="region of interest" description="Disordered" evidence="18">
    <location>
        <begin position="366"/>
        <end position="387"/>
    </location>
</feature>
<evidence type="ECO:0000313" key="20">
    <source>
        <dbReference type="EMBL" id="QTZ90649.1"/>
    </source>
</evidence>
<dbReference type="GO" id="GO:0042276">
    <property type="term" value="P:error-prone translesion synthesis"/>
    <property type="evidence" value="ECO:0007669"/>
    <property type="project" value="TreeGrafter"/>
</dbReference>
<organism evidence="20 21">
    <name type="scientific">Streptomyces auratus AGR0001</name>
    <dbReference type="NCBI Taxonomy" id="1160718"/>
    <lineage>
        <taxon>Bacteria</taxon>
        <taxon>Bacillati</taxon>
        <taxon>Actinomycetota</taxon>
        <taxon>Actinomycetes</taxon>
        <taxon>Kitasatosporales</taxon>
        <taxon>Streptomycetaceae</taxon>
        <taxon>Streptomyces</taxon>
    </lineage>
</organism>
<dbReference type="GO" id="GO:0000287">
    <property type="term" value="F:magnesium ion binding"/>
    <property type="evidence" value="ECO:0007669"/>
    <property type="project" value="UniProtKB-UniRule"/>
</dbReference>
<protein>
    <recommendedName>
        <fullName evidence="17">DNA polymerase IV</fullName>
        <shortName evidence="17">Pol IV</shortName>
        <ecNumber evidence="17">2.7.7.7</ecNumber>
    </recommendedName>
</protein>
<dbReference type="SUPFAM" id="SSF56672">
    <property type="entry name" value="DNA/RNA polymerases"/>
    <property type="match status" value="1"/>
</dbReference>
<dbReference type="InterPro" id="IPR017961">
    <property type="entry name" value="DNA_pol_Y-fam_little_finger"/>
</dbReference>
<comment type="similarity">
    <text evidence="2 17">Belongs to the DNA polymerase type-Y family.</text>
</comment>
<dbReference type="SUPFAM" id="SSF100879">
    <property type="entry name" value="Lesion bypass DNA polymerase (Y-family), little finger domain"/>
    <property type="match status" value="1"/>
</dbReference>
<dbReference type="FunFam" id="3.30.1490.100:FF:000004">
    <property type="entry name" value="DNA polymerase IV"/>
    <property type="match status" value="1"/>
</dbReference>
<keyword evidence="12 17" id="KW-0239">DNA-directed DNA polymerase</keyword>
<evidence type="ECO:0000256" key="16">
    <source>
        <dbReference type="ARBA" id="ARBA00049244"/>
    </source>
</evidence>
<reference evidence="20" key="1">
    <citation type="journal article" date="2012" name="J. Bacteriol.">
        <title>Genome Sequence of Streptomyces auratus Strain AGR0001, a Phoslactomycin-Producing Actinomycete.</title>
        <authorList>
            <person name="Han X."/>
            <person name="Li M."/>
            <person name="Ding Z."/>
            <person name="Zhao J."/>
            <person name="Ji K."/>
            <person name="Wen M."/>
            <person name="Lu T."/>
        </authorList>
    </citation>
    <scope>NUCLEOTIDE SEQUENCE</scope>
    <source>
        <strain evidence="20">AGR0001</strain>
    </source>
</reference>
<dbReference type="PANTHER" id="PTHR11076">
    <property type="entry name" value="DNA REPAIR POLYMERASE UMUC / TRANSFERASE FAMILY MEMBER"/>
    <property type="match status" value="1"/>
</dbReference>
<evidence type="ECO:0000256" key="7">
    <source>
        <dbReference type="ARBA" id="ARBA00022695"/>
    </source>
</evidence>
<comment type="cofactor">
    <cofactor evidence="17">
        <name>Mg(2+)</name>
        <dbReference type="ChEBI" id="CHEBI:18420"/>
    </cofactor>
    <text evidence="17">Binds 2 magnesium ions per subunit.</text>
</comment>
<evidence type="ECO:0000256" key="13">
    <source>
        <dbReference type="ARBA" id="ARBA00023125"/>
    </source>
</evidence>
<dbReference type="EC" id="2.7.7.7" evidence="17"/>
<feature type="site" description="Substrate discrimination" evidence="17">
    <location>
        <position position="16"/>
    </location>
</feature>
<dbReference type="GO" id="GO:0006261">
    <property type="term" value="P:DNA-templated DNA replication"/>
    <property type="evidence" value="ECO:0007669"/>
    <property type="project" value="UniProtKB-UniRule"/>
</dbReference>
<dbReference type="InterPro" id="IPR001126">
    <property type="entry name" value="UmuC"/>
</dbReference>
<evidence type="ECO:0000256" key="9">
    <source>
        <dbReference type="ARBA" id="ARBA00022723"/>
    </source>
</evidence>
<dbReference type="OrthoDB" id="9808813at2"/>
<name>A0A8B1N1U3_9ACTN</name>
<dbReference type="Gene3D" id="3.30.1490.100">
    <property type="entry name" value="DNA polymerase, Y-family, little finger domain"/>
    <property type="match status" value="1"/>
</dbReference>
<feature type="domain" description="UmuC" evidence="19">
    <location>
        <begin position="7"/>
        <end position="189"/>
    </location>
</feature>
<evidence type="ECO:0000256" key="8">
    <source>
        <dbReference type="ARBA" id="ARBA00022705"/>
    </source>
</evidence>
<feature type="binding site" evidence="17">
    <location>
        <position position="11"/>
    </location>
    <ligand>
        <name>Mg(2+)</name>
        <dbReference type="ChEBI" id="CHEBI:18420"/>
    </ligand>
</feature>
<proteinExistence type="inferred from homology"/>
<dbReference type="Proteomes" id="UP000009036">
    <property type="component" value="Chromosome"/>
</dbReference>
<keyword evidence="9 17" id="KW-0479">Metal-binding</keyword>
<comment type="subunit">
    <text evidence="3 17">Monomer.</text>
</comment>
<keyword evidence="13 17" id="KW-0238">DNA-binding</keyword>
<dbReference type="GO" id="GO:0009432">
    <property type="term" value="P:SOS response"/>
    <property type="evidence" value="ECO:0007669"/>
    <property type="project" value="TreeGrafter"/>
</dbReference>
<evidence type="ECO:0000256" key="6">
    <source>
        <dbReference type="ARBA" id="ARBA00022679"/>
    </source>
</evidence>
<evidence type="ECO:0000256" key="5">
    <source>
        <dbReference type="ARBA" id="ARBA00022490"/>
    </source>
</evidence>
<evidence type="ECO:0000256" key="4">
    <source>
        <dbReference type="ARBA" id="ARBA00022457"/>
    </source>
</evidence>
<evidence type="ECO:0000256" key="10">
    <source>
        <dbReference type="ARBA" id="ARBA00022763"/>
    </source>
</evidence>
<dbReference type="HAMAP" id="MF_01113">
    <property type="entry name" value="DNApol_IV"/>
    <property type="match status" value="1"/>
</dbReference>
<evidence type="ECO:0000313" key="21">
    <source>
        <dbReference type="Proteomes" id="UP000009036"/>
    </source>
</evidence>
<evidence type="ECO:0000256" key="14">
    <source>
        <dbReference type="ARBA" id="ARBA00023204"/>
    </source>
</evidence>
<dbReference type="GO" id="GO:0003684">
    <property type="term" value="F:damaged DNA binding"/>
    <property type="evidence" value="ECO:0007669"/>
    <property type="project" value="InterPro"/>
</dbReference>
<evidence type="ECO:0000256" key="18">
    <source>
        <dbReference type="SAM" id="MobiDB-lite"/>
    </source>
</evidence>
<keyword evidence="8 17" id="KW-0235">DNA replication</keyword>
<keyword evidence="21" id="KW-1185">Reference proteome</keyword>
<dbReference type="Gene3D" id="3.30.70.270">
    <property type="match status" value="1"/>
</dbReference>
<evidence type="ECO:0000256" key="12">
    <source>
        <dbReference type="ARBA" id="ARBA00022932"/>
    </source>
</evidence>
<comment type="catalytic activity">
    <reaction evidence="16 17">
        <text>DNA(n) + a 2'-deoxyribonucleoside 5'-triphosphate = DNA(n+1) + diphosphate</text>
        <dbReference type="Rhea" id="RHEA:22508"/>
        <dbReference type="Rhea" id="RHEA-COMP:17339"/>
        <dbReference type="Rhea" id="RHEA-COMP:17340"/>
        <dbReference type="ChEBI" id="CHEBI:33019"/>
        <dbReference type="ChEBI" id="CHEBI:61560"/>
        <dbReference type="ChEBI" id="CHEBI:173112"/>
        <dbReference type="EC" id="2.7.7.7"/>
    </reaction>
</comment>
<dbReference type="GO" id="GO:0005829">
    <property type="term" value="C:cytosol"/>
    <property type="evidence" value="ECO:0007669"/>
    <property type="project" value="TreeGrafter"/>
</dbReference>
<dbReference type="Pfam" id="PF11799">
    <property type="entry name" value="IMS_C"/>
    <property type="match status" value="1"/>
</dbReference>
<comment type="function">
    <text evidence="15 17">Poorly processive, error-prone DNA polymerase involved in untargeted mutagenesis. Copies undamaged DNA at stalled replication forks, which arise in vivo from mismatched or misaligned primer ends. These misaligned primers can be extended by PolIV. Exhibits no 3'-5' exonuclease (proofreading) activity. May be involved in translesional synthesis, in conjunction with the beta clamp from PolIII.</text>
</comment>
<keyword evidence="5 17" id="KW-0963">Cytoplasm</keyword>
<feature type="binding site" evidence="17">
    <location>
        <position position="105"/>
    </location>
    <ligand>
        <name>Mg(2+)</name>
        <dbReference type="ChEBI" id="CHEBI:18420"/>
    </ligand>
</feature>
<dbReference type="FunFam" id="3.40.1170.60:FF:000001">
    <property type="entry name" value="DNA polymerase IV"/>
    <property type="match status" value="1"/>
</dbReference>
<feature type="region of interest" description="Disordered" evidence="18">
    <location>
        <begin position="435"/>
        <end position="483"/>
    </location>
</feature>
<dbReference type="InterPro" id="IPR050116">
    <property type="entry name" value="DNA_polymerase-Y"/>
</dbReference>
<dbReference type="PROSITE" id="PS50173">
    <property type="entry name" value="UMUC"/>
    <property type="match status" value="1"/>
</dbReference>
<keyword evidence="11 17" id="KW-0460">Magnesium</keyword>
<dbReference type="CDD" id="cd03586">
    <property type="entry name" value="PolY_Pol_IV_kappa"/>
    <property type="match status" value="1"/>
</dbReference>
<dbReference type="KEGG" id="sauh:SU9_003530"/>
<dbReference type="InterPro" id="IPR022880">
    <property type="entry name" value="DNApol_IV"/>
</dbReference>
<accession>A0A8B1N1U3</accession>
<keyword evidence="10 17" id="KW-0227">DNA damage</keyword>
<comment type="subcellular location">
    <subcellularLocation>
        <location evidence="1 17">Cytoplasm</location>
    </subcellularLocation>
</comment>
<gene>
    <name evidence="17" type="primary">dinB</name>
    <name evidence="20" type="ORF">SU9_003530</name>
</gene>
<dbReference type="NCBIfam" id="NF002882">
    <property type="entry name" value="PRK03348.1"/>
    <property type="match status" value="1"/>
</dbReference>
<evidence type="ECO:0000256" key="17">
    <source>
        <dbReference type="HAMAP-Rule" id="MF_01113"/>
    </source>
</evidence>
<keyword evidence="7 17" id="KW-0548">Nucleotidyltransferase</keyword>
<dbReference type="Gene3D" id="1.10.150.20">
    <property type="entry name" value="5' to 3' exonuclease, C-terminal subdomain"/>
    <property type="match status" value="1"/>
</dbReference>
<dbReference type="EMBL" id="CP072931">
    <property type="protein sequence ID" value="QTZ90649.1"/>
    <property type="molecule type" value="Genomic_DNA"/>
</dbReference>
<dbReference type="Gene3D" id="3.40.1170.60">
    <property type="match status" value="1"/>
</dbReference>
<dbReference type="InterPro" id="IPR036775">
    <property type="entry name" value="DNA_pol_Y-fam_lit_finger_sf"/>
</dbReference>
<reference evidence="20" key="2">
    <citation type="submission" date="2021-04" db="EMBL/GenBank/DDBJ databases">
        <authorList>
            <person name="Wen M.-L."/>
            <person name="Han X.-L."/>
            <person name="Xiong J."/>
        </authorList>
    </citation>
    <scope>NUCLEOTIDE SEQUENCE</scope>
    <source>
        <strain evidence="20">AGR0001</strain>
    </source>
</reference>
<dbReference type="Pfam" id="PF00817">
    <property type="entry name" value="IMS"/>
    <property type="match status" value="1"/>
</dbReference>
<dbReference type="InterPro" id="IPR043128">
    <property type="entry name" value="Rev_trsase/Diguanyl_cyclase"/>
</dbReference>
<feature type="active site" evidence="17">
    <location>
        <position position="106"/>
    </location>
</feature>
<dbReference type="GO" id="GO:0003887">
    <property type="term" value="F:DNA-directed DNA polymerase activity"/>
    <property type="evidence" value="ECO:0007669"/>
    <property type="project" value="UniProtKB-UniRule"/>
</dbReference>
<keyword evidence="6 17" id="KW-0808">Transferase</keyword>
<evidence type="ECO:0000256" key="2">
    <source>
        <dbReference type="ARBA" id="ARBA00010945"/>
    </source>
</evidence>
<dbReference type="NCBIfam" id="NF002677">
    <property type="entry name" value="PRK02406.1"/>
    <property type="match status" value="1"/>
</dbReference>
<dbReference type="AlphaFoldDB" id="A0A8B1N1U3"/>
<sequence>MRPAPTILHLDMDAFFAAAEQAAKPSLRGKPVVVGGIGVRGVVSTASYEARVFGVRSAMPTAQARRLCPNAAYLAPRFTLYRQVSEAVMELLHGLSPLVEPLSLDEAFVDLEAGGVPPRTEAVRAVGEQLRRDIRVTTGLTGSVGLAGAKMLAKIASEAAKPDGLVVIEPGTERELLGPMTVRTLPGVGPATAETLRRAGIHTVAETAEAGEAELVRLLGRAHGAGLYAMALGRDDRPVVAERDAKSISVEDTFEVDLTDRARVRSEVLRLADRCVQRLRAAGRSGRTVVIKVRNYDFSTLTRSDTLRGPTDDPAVIREAAVRLLETVETTGGVRLLGVGVSGLADFTQEDLFAQVATEREAAETAKAAQADGGGAQVPEAEEELPRRWHPGLDVVHDEYGAGWVQGSGVGRVTIRFETPWSAPGRVRTFAVEDPALRPGEPLPLVGGGPADAQSSEPAILPKSLSPEPGEDTGSVGEEISKR</sequence>
<dbReference type="Pfam" id="PF14520">
    <property type="entry name" value="HHH_5"/>
    <property type="match status" value="1"/>
</dbReference>
<dbReference type="PANTHER" id="PTHR11076:SF33">
    <property type="entry name" value="DNA POLYMERASE KAPPA"/>
    <property type="match status" value="1"/>
</dbReference>